<feature type="domain" description="Palmitoyltransferase DHHC" evidence="8">
    <location>
        <begin position="93"/>
        <end position="229"/>
    </location>
</feature>
<keyword evidence="3 7" id="KW-0812">Transmembrane</keyword>
<keyword evidence="6 7" id="KW-0012">Acyltransferase</keyword>
<feature type="transmembrane region" description="Helical" evidence="7">
    <location>
        <begin position="46"/>
        <end position="72"/>
    </location>
</feature>
<dbReference type="EMBL" id="CCAG010007824">
    <property type="status" value="NOT_ANNOTATED_CDS"/>
    <property type="molecule type" value="Genomic_DNA"/>
</dbReference>
<dbReference type="EC" id="2.3.1.225" evidence="7"/>
<dbReference type="AlphaFoldDB" id="A0A1B0GC79"/>
<keyword evidence="4 7" id="KW-1133">Transmembrane helix</keyword>
<keyword evidence="5 7" id="KW-0472">Membrane</keyword>
<comment type="similarity">
    <text evidence="7">Belongs to the DHHC palmitoyltransferase family.</text>
</comment>
<feature type="transmembrane region" description="Helical" evidence="7">
    <location>
        <begin position="167"/>
        <end position="190"/>
    </location>
</feature>
<comment type="catalytic activity">
    <reaction evidence="7">
        <text>L-cysteinyl-[protein] + hexadecanoyl-CoA = S-hexadecanoyl-L-cysteinyl-[protein] + CoA</text>
        <dbReference type="Rhea" id="RHEA:36683"/>
        <dbReference type="Rhea" id="RHEA-COMP:10131"/>
        <dbReference type="Rhea" id="RHEA-COMP:11032"/>
        <dbReference type="ChEBI" id="CHEBI:29950"/>
        <dbReference type="ChEBI" id="CHEBI:57287"/>
        <dbReference type="ChEBI" id="CHEBI:57379"/>
        <dbReference type="ChEBI" id="CHEBI:74151"/>
        <dbReference type="EC" id="2.3.1.225"/>
    </reaction>
</comment>
<dbReference type="STRING" id="37546.A0A1B0GC79"/>
<dbReference type="EnsemblMetazoa" id="GMOY010908-RA">
    <property type="protein sequence ID" value="GMOY010908-PA"/>
    <property type="gene ID" value="GMOY010908"/>
</dbReference>
<proteinExistence type="inferred from homology"/>
<evidence type="ECO:0000256" key="2">
    <source>
        <dbReference type="ARBA" id="ARBA00022679"/>
    </source>
</evidence>
<protein>
    <recommendedName>
        <fullName evidence="7">Palmitoyltransferase</fullName>
        <ecNumber evidence="7">2.3.1.225</ecNumber>
    </recommendedName>
</protein>
<dbReference type="InterPro" id="IPR001594">
    <property type="entry name" value="Palmitoyltrfase_DHHC"/>
</dbReference>
<sequence length="275" mass="32042">MRIRKNVWPRRYVDWFCFLLIGVFMPIVFIFEMIVVLPLIHPTGSFLHTFTFAIAVFLIFNITGNFVACVMVDTSVGDRLLKVPDKPFAAGWHTCVKCLKIVPPRSWHCKICNCCILRRDHHCLFTGCCVGYRNHRYFIMFILFLFIGSTYAFIYNSVFLWSVKAKIYLNWLSLLKMLCPFLMFVTGSLWSNMSLIFYNLNVLALVYSIVLLIYHLPVILNGGVCYERTKGTYPHGNGSWHANLQEIFGKRMHLVWLSPLLQSELNDSNDIWKID</sequence>
<evidence type="ECO:0000256" key="4">
    <source>
        <dbReference type="ARBA" id="ARBA00022989"/>
    </source>
</evidence>
<keyword evidence="2 7" id="KW-0808">Transferase</keyword>
<evidence type="ECO:0000256" key="6">
    <source>
        <dbReference type="ARBA" id="ARBA00023315"/>
    </source>
</evidence>
<evidence type="ECO:0000313" key="10">
    <source>
        <dbReference type="Proteomes" id="UP000092444"/>
    </source>
</evidence>
<dbReference type="InterPro" id="IPR039859">
    <property type="entry name" value="PFA4/ZDH16/20/ERF2-like"/>
</dbReference>
<feature type="transmembrane region" description="Helical" evidence="7">
    <location>
        <begin position="202"/>
        <end position="220"/>
    </location>
</feature>
<comment type="domain">
    <text evidence="7">The DHHC domain is required for palmitoyltransferase activity.</text>
</comment>
<dbReference type="Proteomes" id="UP000092444">
    <property type="component" value="Unassembled WGS sequence"/>
</dbReference>
<evidence type="ECO:0000256" key="3">
    <source>
        <dbReference type="ARBA" id="ARBA00022692"/>
    </source>
</evidence>
<feature type="transmembrane region" description="Helical" evidence="7">
    <location>
        <begin position="12"/>
        <end position="40"/>
    </location>
</feature>
<accession>A0A1B0GC79</accession>
<evidence type="ECO:0000256" key="5">
    <source>
        <dbReference type="ARBA" id="ARBA00023136"/>
    </source>
</evidence>
<feature type="transmembrane region" description="Helical" evidence="7">
    <location>
        <begin position="137"/>
        <end position="155"/>
    </location>
</feature>
<dbReference type="VEuPathDB" id="VectorBase:GMOY010908"/>
<evidence type="ECO:0000313" key="9">
    <source>
        <dbReference type="EnsemblMetazoa" id="GMOY010908-PB"/>
    </source>
</evidence>
<dbReference type="Pfam" id="PF01529">
    <property type="entry name" value="DHHC"/>
    <property type="match status" value="1"/>
</dbReference>
<dbReference type="EnsemblMetazoa" id="GMOY010908-RB">
    <property type="protein sequence ID" value="GMOY010908-PB"/>
    <property type="gene ID" value="GMOY010908"/>
</dbReference>
<comment type="subcellular location">
    <subcellularLocation>
        <location evidence="1">Membrane</location>
        <topology evidence="1">Multi-pass membrane protein</topology>
    </subcellularLocation>
</comment>
<dbReference type="PROSITE" id="PS50216">
    <property type="entry name" value="DHHC"/>
    <property type="match status" value="1"/>
</dbReference>
<dbReference type="GO" id="GO:0019706">
    <property type="term" value="F:protein-cysteine S-palmitoyltransferase activity"/>
    <property type="evidence" value="ECO:0007669"/>
    <property type="project" value="UniProtKB-EC"/>
</dbReference>
<evidence type="ECO:0000256" key="7">
    <source>
        <dbReference type="RuleBase" id="RU079119"/>
    </source>
</evidence>
<dbReference type="PANTHER" id="PTHR12246">
    <property type="entry name" value="PALMITOYLTRANSFERASE ZDHHC16"/>
    <property type="match status" value="1"/>
</dbReference>
<evidence type="ECO:0000256" key="1">
    <source>
        <dbReference type="ARBA" id="ARBA00004141"/>
    </source>
</evidence>
<keyword evidence="10" id="KW-1185">Reference proteome</keyword>
<name>A0A1B0GC79_GLOMM</name>
<reference evidence="9" key="2">
    <citation type="submission" date="2020-05" db="UniProtKB">
        <authorList>
            <consortium name="EnsemblMetazoa"/>
        </authorList>
    </citation>
    <scope>IDENTIFICATION</scope>
    <source>
        <strain evidence="9">Yale</strain>
    </source>
</reference>
<dbReference type="GO" id="GO:0016020">
    <property type="term" value="C:membrane"/>
    <property type="evidence" value="ECO:0007669"/>
    <property type="project" value="UniProtKB-SubCell"/>
</dbReference>
<evidence type="ECO:0000259" key="8">
    <source>
        <dbReference type="Pfam" id="PF01529"/>
    </source>
</evidence>
<organism evidence="9 10">
    <name type="scientific">Glossina morsitans morsitans</name>
    <name type="common">Savannah tsetse fly</name>
    <dbReference type="NCBI Taxonomy" id="37546"/>
    <lineage>
        <taxon>Eukaryota</taxon>
        <taxon>Metazoa</taxon>
        <taxon>Ecdysozoa</taxon>
        <taxon>Arthropoda</taxon>
        <taxon>Hexapoda</taxon>
        <taxon>Insecta</taxon>
        <taxon>Pterygota</taxon>
        <taxon>Neoptera</taxon>
        <taxon>Endopterygota</taxon>
        <taxon>Diptera</taxon>
        <taxon>Brachycera</taxon>
        <taxon>Muscomorpha</taxon>
        <taxon>Hippoboscoidea</taxon>
        <taxon>Glossinidae</taxon>
        <taxon>Glossina</taxon>
    </lineage>
</organism>
<reference evidence="10" key="1">
    <citation type="submission" date="2014-03" db="EMBL/GenBank/DDBJ databases">
        <title>Genome Sequence of the Tsetse Fly (Glossina morsitans): Vector of African Trypanosomiasis.</title>
        <authorList>
            <consortium name="International Glossina Genome Initiative W.H.O."/>
            <person name="Lawson D."/>
        </authorList>
    </citation>
    <scope>NUCLEOTIDE SEQUENCE [LARGE SCALE GENOMIC DNA]</scope>
    <source>
        <strain evidence="10">Yale</strain>
    </source>
</reference>